<feature type="signal peptide" evidence="2">
    <location>
        <begin position="1"/>
        <end position="18"/>
    </location>
</feature>
<organism evidence="3 4">
    <name type="scientific">Exserohilum turcicum (strain 28A)</name>
    <name type="common">Northern leaf blight fungus</name>
    <name type="synonym">Setosphaeria turcica</name>
    <dbReference type="NCBI Taxonomy" id="671987"/>
    <lineage>
        <taxon>Eukaryota</taxon>
        <taxon>Fungi</taxon>
        <taxon>Dikarya</taxon>
        <taxon>Ascomycota</taxon>
        <taxon>Pezizomycotina</taxon>
        <taxon>Dothideomycetes</taxon>
        <taxon>Pleosporomycetidae</taxon>
        <taxon>Pleosporales</taxon>
        <taxon>Pleosporineae</taxon>
        <taxon>Pleosporaceae</taxon>
        <taxon>Exserohilum</taxon>
    </lineage>
</organism>
<sequence length="245" mass="25633">MYFSKSIVVANLMGLALAQVPKGFTPEAKSKLEVMFKAVTVKTPGEMLPKADVAAAPTIGLTGAEANMAGTFMFVMLDLDVPPGNGSTKRRVLLHDMTTGFKAAKGKANGTTTLLQSTEKGPAPYISPNPPATDTMAHRYVELLFMQPDKLQVPASTFANMTARINFDINAFMKQHSLSAPVAANFFQVDGKAGPKGTGGMASPTGGKGGKPTPQPFEGAGSELSVPLRMAVQLGGLAVFVLFAL</sequence>
<dbReference type="Proteomes" id="UP000016935">
    <property type="component" value="Unassembled WGS sequence"/>
</dbReference>
<feature type="compositionally biased region" description="Gly residues" evidence="1">
    <location>
        <begin position="195"/>
        <end position="210"/>
    </location>
</feature>
<gene>
    <name evidence="3" type="ORF">SETTUDRAFT_155508</name>
</gene>
<dbReference type="GO" id="GO:0046578">
    <property type="term" value="P:regulation of Ras protein signal transduction"/>
    <property type="evidence" value="ECO:0007669"/>
    <property type="project" value="TreeGrafter"/>
</dbReference>
<feature type="chain" id="PRO_5004353903" description="PEBP-like protein" evidence="2">
    <location>
        <begin position="19"/>
        <end position="245"/>
    </location>
</feature>
<evidence type="ECO:0000256" key="2">
    <source>
        <dbReference type="SAM" id="SignalP"/>
    </source>
</evidence>
<dbReference type="EMBL" id="KB908814">
    <property type="protein sequence ID" value="EOA84229.1"/>
    <property type="molecule type" value="Genomic_DNA"/>
</dbReference>
<dbReference type="InterPro" id="IPR035810">
    <property type="entry name" value="PEBP_euk"/>
</dbReference>
<dbReference type="eggNOG" id="KOG3346">
    <property type="taxonomic scope" value="Eukaryota"/>
</dbReference>
<evidence type="ECO:0000313" key="4">
    <source>
        <dbReference type="Proteomes" id="UP000016935"/>
    </source>
</evidence>
<evidence type="ECO:0000313" key="3">
    <source>
        <dbReference type="EMBL" id="EOA84229.1"/>
    </source>
</evidence>
<dbReference type="GeneID" id="19397525"/>
<evidence type="ECO:0000256" key="1">
    <source>
        <dbReference type="SAM" id="MobiDB-lite"/>
    </source>
</evidence>
<protein>
    <recommendedName>
        <fullName evidence="5">PEBP-like protein</fullName>
    </recommendedName>
</protein>
<keyword evidence="2" id="KW-0732">Signal</keyword>
<dbReference type="InterPro" id="IPR008914">
    <property type="entry name" value="PEBP"/>
</dbReference>
<dbReference type="PANTHER" id="PTHR11362">
    <property type="entry name" value="PHOSPHATIDYLETHANOLAMINE-BINDING PROTEIN"/>
    <property type="match status" value="1"/>
</dbReference>
<dbReference type="STRING" id="671987.R0K3T4"/>
<dbReference type="RefSeq" id="XP_008028581.1">
    <property type="nucleotide sequence ID" value="XM_008030390.1"/>
</dbReference>
<dbReference type="InterPro" id="IPR036610">
    <property type="entry name" value="PEBP-like_sf"/>
</dbReference>
<dbReference type="SUPFAM" id="SSF49777">
    <property type="entry name" value="PEBP-like"/>
    <property type="match status" value="1"/>
</dbReference>
<dbReference type="PANTHER" id="PTHR11362:SF141">
    <property type="entry name" value="PHOSPHATIDYLETHANOLAMINE-BINDING PROTEIN"/>
    <property type="match status" value="1"/>
</dbReference>
<accession>R0K3T4</accession>
<dbReference type="Pfam" id="PF01161">
    <property type="entry name" value="PBP"/>
    <property type="match status" value="1"/>
</dbReference>
<reference evidence="3 4" key="2">
    <citation type="journal article" date="2013" name="PLoS Genet.">
        <title>Comparative genome structure, secondary metabolite, and effector coding capacity across Cochliobolus pathogens.</title>
        <authorList>
            <person name="Condon B.J."/>
            <person name="Leng Y."/>
            <person name="Wu D."/>
            <person name="Bushley K.E."/>
            <person name="Ohm R.A."/>
            <person name="Otillar R."/>
            <person name="Martin J."/>
            <person name="Schackwitz W."/>
            <person name="Grimwood J."/>
            <person name="MohdZainudin N."/>
            <person name="Xue C."/>
            <person name="Wang R."/>
            <person name="Manning V.A."/>
            <person name="Dhillon B."/>
            <person name="Tu Z.J."/>
            <person name="Steffenson B.J."/>
            <person name="Salamov A."/>
            <person name="Sun H."/>
            <person name="Lowry S."/>
            <person name="LaButti K."/>
            <person name="Han J."/>
            <person name="Copeland A."/>
            <person name="Lindquist E."/>
            <person name="Barry K."/>
            <person name="Schmutz J."/>
            <person name="Baker S.E."/>
            <person name="Ciuffetti L.M."/>
            <person name="Grigoriev I.V."/>
            <person name="Zhong S."/>
            <person name="Turgeon B.G."/>
        </authorList>
    </citation>
    <scope>NUCLEOTIDE SEQUENCE [LARGE SCALE GENOMIC DNA]</scope>
    <source>
        <strain evidence="4">28A</strain>
    </source>
</reference>
<keyword evidence="4" id="KW-1185">Reference proteome</keyword>
<proteinExistence type="predicted"/>
<dbReference type="Gene3D" id="3.90.280.10">
    <property type="entry name" value="PEBP-like"/>
    <property type="match status" value="1"/>
</dbReference>
<reference evidence="3 4" key="1">
    <citation type="journal article" date="2012" name="PLoS Pathog.">
        <title>Diverse lifestyles and strategies of plant pathogenesis encoded in the genomes of eighteen Dothideomycetes fungi.</title>
        <authorList>
            <person name="Ohm R.A."/>
            <person name="Feau N."/>
            <person name="Henrissat B."/>
            <person name="Schoch C.L."/>
            <person name="Horwitz B.A."/>
            <person name="Barry K.W."/>
            <person name="Condon B.J."/>
            <person name="Copeland A.C."/>
            <person name="Dhillon B."/>
            <person name="Glaser F."/>
            <person name="Hesse C.N."/>
            <person name="Kosti I."/>
            <person name="LaButti K."/>
            <person name="Lindquist E.A."/>
            <person name="Lucas S."/>
            <person name="Salamov A.A."/>
            <person name="Bradshaw R.E."/>
            <person name="Ciuffetti L."/>
            <person name="Hamelin R.C."/>
            <person name="Kema G.H.J."/>
            <person name="Lawrence C."/>
            <person name="Scott J.A."/>
            <person name="Spatafora J.W."/>
            <person name="Turgeon B.G."/>
            <person name="de Wit P.J.G.M."/>
            <person name="Zhong S."/>
            <person name="Goodwin S.B."/>
            <person name="Grigoriev I.V."/>
        </authorList>
    </citation>
    <scope>NUCLEOTIDE SEQUENCE [LARGE SCALE GENOMIC DNA]</scope>
    <source>
        <strain evidence="4">28A</strain>
    </source>
</reference>
<dbReference type="CDD" id="cd00866">
    <property type="entry name" value="PEBP_euk"/>
    <property type="match status" value="1"/>
</dbReference>
<name>R0K3T4_EXST2</name>
<dbReference type="GO" id="GO:0005543">
    <property type="term" value="F:phospholipid binding"/>
    <property type="evidence" value="ECO:0007669"/>
    <property type="project" value="TreeGrafter"/>
</dbReference>
<dbReference type="GO" id="GO:0030162">
    <property type="term" value="P:regulation of proteolysis"/>
    <property type="evidence" value="ECO:0007669"/>
    <property type="project" value="TreeGrafter"/>
</dbReference>
<evidence type="ECO:0008006" key="5">
    <source>
        <dbReference type="Google" id="ProtNLM"/>
    </source>
</evidence>
<dbReference type="GO" id="GO:0030414">
    <property type="term" value="F:peptidase inhibitor activity"/>
    <property type="evidence" value="ECO:0007669"/>
    <property type="project" value="TreeGrafter"/>
</dbReference>
<dbReference type="HOGENOM" id="CLU_043994_4_5_1"/>
<dbReference type="AlphaFoldDB" id="R0K3T4"/>
<dbReference type="OrthoDB" id="2506647at2759"/>
<feature type="region of interest" description="Disordered" evidence="1">
    <location>
        <begin position="195"/>
        <end position="221"/>
    </location>
</feature>